<keyword evidence="1" id="KW-1185">Reference proteome</keyword>
<protein>
    <submittedName>
        <fullName evidence="2">Uncharacterized protein isoform X1</fullName>
    </submittedName>
</protein>
<name>A0A6P6UBX4_COFAR</name>
<dbReference type="InterPro" id="IPR001544">
    <property type="entry name" value="Aminotrans_IV"/>
</dbReference>
<dbReference type="AlphaFoldDB" id="A0A6P6UBX4"/>
<reference evidence="2" key="2">
    <citation type="submission" date="2025-08" db="UniProtKB">
        <authorList>
            <consortium name="RefSeq"/>
        </authorList>
    </citation>
    <scope>IDENTIFICATION</scope>
    <source>
        <tissue evidence="2">Leaves</tissue>
    </source>
</reference>
<dbReference type="PANTHER" id="PTHR47703">
    <property type="entry name" value="D-AMINOACID AMINOTRANSFERASE-LIKE PLP-DEPENDENT ENZYMES SUPERFAMILY PROTEIN"/>
    <property type="match status" value="1"/>
</dbReference>
<dbReference type="GeneID" id="113708948"/>
<dbReference type="SUPFAM" id="SSF56752">
    <property type="entry name" value="D-aminoacid aminotransferase-like PLP-dependent enzymes"/>
    <property type="match status" value="1"/>
</dbReference>
<organism evidence="1 2">
    <name type="scientific">Coffea arabica</name>
    <name type="common">Arabian coffee</name>
    <dbReference type="NCBI Taxonomy" id="13443"/>
    <lineage>
        <taxon>Eukaryota</taxon>
        <taxon>Viridiplantae</taxon>
        <taxon>Streptophyta</taxon>
        <taxon>Embryophyta</taxon>
        <taxon>Tracheophyta</taxon>
        <taxon>Spermatophyta</taxon>
        <taxon>Magnoliopsida</taxon>
        <taxon>eudicotyledons</taxon>
        <taxon>Gunneridae</taxon>
        <taxon>Pentapetalae</taxon>
        <taxon>asterids</taxon>
        <taxon>lamiids</taxon>
        <taxon>Gentianales</taxon>
        <taxon>Rubiaceae</taxon>
        <taxon>Ixoroideae</taxon>
        <taxon>Gardenieae complex</taxon>
        <taxon>Bertiereae - Coffeeae clade</taxon>
        <taxon>Coffeeae</taxon>
        <taxon>Coffea</taxon>
    </lineage>
</organism>
<proteinExistence type="predicted"/>
<dbReference type="InterPro" id="IPR043132">
    <property type="entry name" value="BCAT-like_C"/>
</dbReference>
<dbReference type="InterPro" id="IPR036038">
    <property type="entry name" value="Aminotransferase-like"/>
</dbReference>
<dbReference type="Pfam" id="PF01063">
    <property type="entry name" value="Aminotran_4"/>
    <property type="match status" value="1"/>
</dbReference>
<dbReference type="PANTHER" id="PTHR47703:SF2">
    <property type="entry name" value="D-AMINOACID AMINOTRANSFERASE-LIKE PLP-DEPENDENT ENZYMES SUPERFAMILY PROTEIN"/>
    <property type="match status" value="1"/>
</dbReference>
<accession>A0A6P6UBX4</accession>
<dbReference type="Proteomes" id="UP001652660">
    <property type="component" value="Chromosome 9c"/>
</dbReference>
<reference evidence="1" key="1">
    <citation type="journal article" date="2025" name="Foods">
        <title>Unveiling the Microbial Signatures of Arabica Coffee Cherries: Insights into Ripeness Specific Diversity, Functional Traits, and Implications for Quality and Safety.</title>
        <authorList>
            <consortium name="RefSeq"/>
            <person name="Tenea G.N."/>
            <person name="Cifuentes V."/>
            <person name="Reyes P."/>
            <person name="Cevallos-Vallejos M."/>
        </authorList>
    </citation>
    <scope>NUCLEOTIDE SEQUENCE [LARGE SCALE GENOMIC DNA]</scope>
</reference>
<evidence type="ECO:0000313" key="1">
    <source>
        <dbReference type="Proteomes" id="UP001652660"/>
    </source>
</evidence>
<dbReference type="OrthoDB" id="59470at2759"/>
<dbReference type="GO" id="GO:0003824">
    <property type="term" value="F:catalytic activity"/>
    <property type="evidence" value="ECO:0007669"/>
    <property type="project" value="InterPro"/>
</dbReference>
<dbReference type="Gene3D" id="3.20.10.10">
    <property type="entry name" value="D-amino Acid Aminotransferase, subunit A, domain 2"/>
    <property type="match status" value="1"/>
</dbReference>
<evidence type="ECO:0000313" key="2">
    <source>
        <dbReference type="RefSeq" id="XP_027087487.1"/>
    </source>
</evidence>
<sequence length="377" mass="42728">MLLLLLQVQNVKFQQVSVHERRPSSSGRHTPGCNLAAIVSRLISGAYTTTRTHNNGAEIMFWQRHLSRLSNSVKVLLNSRPELLFKAGEDMVPFVKVSEKSLKWDLVIRALVNDSMGKALPFVLKERKCGEEMSITTLVSGNLESLREIEDVNEERLKAVFDVYLHFGGYVPRVFGIQGNGARLAVVGRGRDIANAKYSDWVRLRKDLEKLRPPSTTELLLSNNGDHILEGCLTNFFVVCGKDECGEIYEQNDFDYERSVEVQTAPVSEGVLPGVIRQVIIEICLRNGIPFREVAPSWSQHNMWREAFITNSLRIVEHVETILVPSSWKSMESKTSTEIRWEEKQFEVTPGRVTSIIQKEVMEKAGFEAYAVALYKD</sequence>
<gene>
    <name evidence="2" type="primary">LOC113708948</name>
</gene>
<dbReference type="RefSeq" id="XP_027087487.1">
    <property type="nucleotide sequence ID" value="XM_027231686.2"/>
</dbReference>